<evidence type="ECO:0000313" key="4">
    <source>
        <dbReference type="Proteomes" id="UP001156641"/>
    </source>
</evidence>
<dbReference type="PANTHER" id="PTHR12192">
    <property type="entry name" value="CATION TRANSPORT PROTEIN CHAC-RELATED"/>
    <property type="match status" value="1"/>
</dbReference>
<reference evidence="4" key="1">
    <citation type="journal article" date="2019" name="Int. J. Syst. Evol. Microbiol.">
        <title>The Global Catalogue of Microorganisms (GCM) 10K type strain sequencing project: providing services to taxonomists for standard genome sequencing and annotation.</title>
        <authorList>
            <consortium name="The Broad Institute Genomics Platform"/>
            <consortium name="The Broad Institute Genome Sequencing Center for Infectious Disease"/>
            <person name="Wu L."/>
            <person name="Ma J."/>
        </authorList>
    </citation>
    <scope>NUCLEOTIDE SEQUENCE [LARGE SCALE GENOMIC DNA]</scope>
    <source>
        <strain evidence="4">NBRC 112502</strain>
    </source>
</reference>
<dbReference type="InterPro" id="IPR036568">
    <property type="entry name" value="GGCT-like_sf"/>
</dbReference>
<dbReference type="SUPFAM" id="SSF110857">
    <property type="entry name" value="Gamma-glutamyl cyclotransferase-like"/>
    <property type="match status" value="1"/>
</dbReference>
<dbReference type="CDD" id="cd06661">
    <property type="entry name" value="GGCT_like"/>
    <property type="match status" value="1"/>
</dbReference>
<proteinExistence type="predicted"/>
<dbReference type="EMBL" id="BSOS01000065">
    <property type="protein sequence ID" value="GLR67418.1"/>
    <property type="molecule type" value="Genomic_DNA"/>
</dbReference>
<keyword evidence="2" id="KW-0456">Lyase</keyword>
<evidence type="ECO:0000256" key="2">
    <source>
        <dbReference type="ARBA" id="ARBA00023239"/>
    </source>
</evidence>
<dbReference type="Pfam" id="PF04752">
    <property type="entry name" value="ChaC"/>
    <property type="match status" value="1"/>
</dbReference>
<dbReference type="EC" id="4.3.2.7" evidence="1"/>
<protein>
    <recommendedName>
        <fullName evidence="1">glutathione-specific gamma-glutamylcyclotransferase</fullName>
        <ecNumber evidence="1">4.3.2.7</ecNumber>
    </recommendedName>
</protein>
<evidence type="ECO:0000313" key="3">
    <source>
        <dbReference type="EMBL" id="GLR67418.1"/>
    </source>
</evidence>
<keyword evidence="4" id="KW-1185">Reference proteome</keyword>
<name>A0ABQ6A6Y4_9PROT</name>
<dbReference type="InterPro" id="IPR006840">
    <property type="entry name" value="ChaC"/>
</dbReference>
<organism evidence="3 4">
    <name type="scientific">Acidocella aquatica</name>
    <dbReference type="NCBI Taxonomy" id="1922313"/>
    <lineage>
        <taxon>Bacteria</taxon>
        <taxon>Pseudomonadati</taxon>
        <taxon>Pseudomonadota</taxon>
        <taxon>Alphaproteobacteria</taxon>
        <taxon>Acetobacterales</taxon>
        <taxon>Acidocellaceae</taxon>
        <taxon>Acidocella</taxon>
    </lineage>
</organism>
<accession>A0ABQ6A6Y4</accession>
<gene>
    <name evidence="3" type="ORF">GCM10010909_20990</name>
</gene>
<evidence type="ECO:0000256" key="1">
    <source>
        <dbReference type="ARBA" id="ARBA00012344"/>
    </source>
</evidence>
<dbReference type="Proteomes" id="UP001156641">
    <property type="component" value="Unassembled WGS sequence"/>
</dbReference>
<comment type="caution">
    <text evidence="3">The sequence shown here is derived from an EMBL/GenBank/DDBJ whole genome shotgun (WGS) entry which is preliminary data.</text>
</comment>
<dbReference type="RefSeq" id="WP_284258147.1">
    <property type="nucleotide sequence ID" value="NZ_BSOS01000065.1"/>
</dbReference>
<dbReference type="PANTHER" id="PTHR12192:SF2">
    <property type="entry name" value="GLUTATHIONE-SPECIFIC GAMMA-GLUTAMYLCYCLOTRANSFERASE 2"/>
    <property type="match status" value="1"/>
</dbReference>
<dbReference type="InterPro" id="IPR013024">
    <property type="entry name" value="GGCT-like"/>
</dbReference>
<sequence length="223" mass="24799">MILKITRESLLDGTLRAYREAHEMVCPGDTPQRTEAEMNALLNASLAGHDPAQDLWVFGYGSLIWNPAFEHVECRPALLHGWHRRFCLKMFMGRGTRETPALVLALDRGGACKGVAFRIKASMVRQELGILWQREMYGGAYNARWIALRAGEERFPALTFVINHAHPRYIKELSVAETAAMIAAAKGDMGTCREYLENTLAHLRQLGLSDAGLARIAAALPNP</sequence>
<dbReference type="Gene3D" id="3.10.490.10">
    <property type="entry name" value="Gamma-glutamyl cyclotransferase-like"/>
    <property type="match status" value="1"/>
</dbReference>